<dbReference type="InterPro" id="IPR028939">
    <property type="entry name" value="P5C_Rdtase_cat_N"/>
</dbReference>
<feature type="domain" description="Pyrroline-5-carboxylate reductase catalytic N-terminal" evidence="4">
    <location>
        <begin position="14"/>
        <end position="130"/>
    </location>
</feature>
<dbReference type="PIRSF" id="PIRSF000193">
    <property type="entry name" value="Pyrrol-5-carb_rd"/>
    <property type="match status" value="1"/>
</dbReference>
<dbReference type="InterPro" id="IPR036291">
    <property type="entry name" value="NAD(P)-bd_dom_sf"/>
</dbReference>
<dbReference type="Pfam" id="PF03807">
    <property type="entry name" value="F420_oxidored"/>
    <property type="match status" value="1"/>
</dbReference>
<reference evidence="6 7" key="1">
    <citation type="journal article" date="2024" name="J. Plant Pathol.">
        <title>Sequence and assembly of the genome of Seiridium unicorne, isolate CBS 538.82, causal agent of cypress canker disease.</title>
        <authorList>
            <person name="Scali E."/>
            <person name="Rocca G.D."/>
            <person name="Danti R."/>
            <person name="Garbelotto M."/>
            <person name="Barberini S."/>
            <person name="Baroncelli R."/>
            <person name="Emiliani G."/>
        </authorList>
    </citation>
    <scope>NUCLEOTIDE SEQUENCE [LARGE SCALE GENOMIC DNA]</scope>
    <source>
        <strain evidence="6 7">BM-138-508</strain>
    </source>
</reference>
<evidence type="ECO:0000313" key="7">
    <source>
        <dbReference type="Proteomes" id="UP001408356"/>
    </source>
</evidence>
<dbReference type="Gene3D" id="3.40.50.720">
    <property type="entry name" value="NAD(P)-binding Rossmann-like Domain"/>
    <property type="match status" value="1"/>
</dbReference>
<keyword evidence="2" id="KW-0521">NADP</keyword>
<evidence type="ECO:0000259" key="5">
    <source>
        <dbReference type="Pfam" id="PF14748"/>
    </source>
</evidence>
<dbReference type="SUPFAM" id="SSF48179">
    <property type="entry name" value="6-phosphogluconate dehydrogenase C-terminal domain-like"/>
    <property type="match status" value="1"/>
</dbReference>
<name>A0ABR2UMJ4_9PEZI</name>
<dbReference type="InterPro" id="IPR029036">
    <property type="entry name" value="P5CR_dimer"/>
</dbReference>
<comment type="similarity">
    <text evidence="1">Belongs to the pyrroline-5-carboxylate reductase family.</text>
</comment>
<evidence type="ECO:0000313" key="6">
    <source>
        <dbReference type="EMBL" id="KAK9415786.1"/>
    </source>
</evidence>
<keyword evidence="3" id="KW-0560">Oxidoreductase</keyword>
<gene>
    <name evidence="6" type="ORF">SUNI508_10086</name>
</gene>
<dbReference type="PANTHER" id="PTHR11645:SF0">
    <property type="entry name" value="PYRROLINE-5-CARBOXYLATE REDUCTASE 3"/>
    <property type="match status" value="1"/>
</dbReference>
<evidence type="ECO:0000256" key="2">
    <source>
        <dbReference type="ARBA" id="ARBA00022857"/>
    </source>
</evidence>
<sequence>MPPTKDENPQGFSLVIIGVGRLGTAVLRGLVAEPHQGGRDCPHQKEPRALERVVLAVRTVQRAQSLAEEFVVDSQNGGACLLEYIIADNVACARKADVVILACHPGQAGDILGEAGMAEALNGKLVISMLGGISLATLEDVISTKSPKIGQSPRCHFVLAIPNIAAAHGKSVTVVGDRSPGMPEAVLDMAKNVLGRIGDMAFVERDEMPVAVALCASGTAFFSSFLGAVVDGAVECGLDRTEATRWAALTMAGAAELVFTSGDPRAVTENVTTPGGATAMGLECMARGDTQATVVKAIQTTASKIGLR</sequence>
<dbReference type="HAMAP" id="MF_01925">
    <property type="entry name" value="P5C_reductase"/>
    <property type="match status" value="1"/>
</dbReference>
<dbReference type="PANTHER" id="PTHR11645">
    <property type="entry name" value="PYRROLINE-5-CARBOXYLATE REDUCTASE"/>
    <property type="match status" value="1"/>
</dbReference>
<dbReference type="Gene3D" id="1.10.3730.10">
    <property type="entry name" value="ProC C-terminal domain-like"/>
    <property type="match status" value="1"/>
</dbReference>
<dbReference type="Proteomes" id="UP001408356">
    <property type="component" value="Unassembled WGS sequence"/>
</dbReference>
<evidence type="ECO:0000259" key="4">
    <source>
        <dbReference type="Pfam" id="PF03807"/>
    </source>
</evidence>
<dbReference type="Pfam" id="PF14748">
    <property type="entry name" value="P5CR_dimer"/>
    <property type="match status" value="1"/>
</dbReference>
<organism evidence="6 7">
    <name type="scientific">Seiridium unicorne</name>
    <dbReference type="NCBI Taxonomy" id="138068"/>
    <lineage>
        <taxon>Eukaryota</taxon>
        <taxon>Fungi</taxon>
        <taxon>Dikarya</taxon>
        <taxon>Ascomycota</taxon>
        <taxon>Pezizomycotina</taxon>
        <taxon>Sordariomycetes</taxon>
        <taxon>Xylariomycetidae</taxon>
        <taxon>Amphisphaeriales</taxon>
        <taxon>Sporocadaceae</taxon>
        <taxon>Seiridium</taxon>
    </lineage>
</organism>
<evidence type="ECO:0000256" key="1">
    <source>
        <dbReference type="ARBA" id="ARBA00005525"/>
    </source>
</evidence>
<evidence type="ECO:0000256" key="3">
    <source>
        <dbReference type="ARBA" id="ARBA00023002"/>
    </source>
</evidence>
<dbReference type="InterPro" id="IPR008927">
    <property type="entry name" value="6-PGluconate_DH-like_C_sf"/>
</dbReference>
<dbReference type="InterPro" id="IPR000304">
    <property type="entry name" value="Pyrroline-COOH_reductase"/>
</dbReference>
<comment type="caution">
    <text evidence="6">The sequence shown here is derived from an EMBL/GenBank/DDBJ whole genome shotgun (WGS) entry which is preliminary data.</text>
</comment>
<accession>A0ABR2UMJ4</accession>
<dbReference type="EMBL" id="JARVKF010000412">
    <property type="protein sequence ID" value="KAK9415786.1"/>
    <property type="molecule type" value="Genomic_DNA"/>
</dbReference>
<protein>
    <submittedName>
        <fullName evidence="6">Pyrroline-5-carboxylate reductase</fullName>
    </submittedName>
</protein>
<proteinExistence type="inferred from homology"/>
<dbReference type="SUPFAM" id="SSF51735">
    <property type="entry name" value="NAD(P)-binding Rossmann-fold domains"/>
    <property type="match status" value="1"/>
</dbReference>
<feature type="domain" description="Pyrroline-5-carboxylate reductase dimerisation" evidence="5">
    <location>
        <begin position="207"/>
        <end position="304"/>
    </location>
</feature>
<keyword evidence="7" id="KW-1185">Reference proteome</keyword>